<evidence type="ECO:0000256" key="1">
    <source>
        <dbReference type="ARBA" id="ARBA00004123"/>
    </source>
</evidence>
<feature type="domain" description="RPAP1/MINIYO-like TPR repeats" evidence="8">
    <location>
        <begin position="1239"/>
        <end position="1358"/>
    </location>
</feature>
<organism evidence="9 10">
    <name type="scientific">Platanthera zijinensis</name>
    <dbReference type="NCBI Taxonomy" id="2320716"/>
    <lineage>
        <taxon>Eukaryota</taxon>
        <taxon>Viridiplantae</taxon>
        <taxon>Streptophyta</taxon>
        <taxon>Embryophyta</taxon>
        <taxon>Tracheophyta</taxon>
        <taxon>Spermatophyta</taxon>
        <taxon>Magnoliopsida</taxon>
        <taxon>Liliopsida</taxon>
        <taxon>Asparagales</taxon>
        <taxon>Orchidaceae</taxon>
        <taxon>Orchidoideae</taxon>
        <taxon>Orchideae</taxon>
        <taxon>Orchidinae</taxon>
        <taxon>Platanthera</taxon>
    </lineage>
</organism>
<evidence type="ECO:0000259" key="7">
    <source>
        <dbReference type="Pfam" id="PF08621"/>
    </source>
</evidence>
<sequence length="1435" mass="160924">MDETDYAPISAFAIPIERKEKKSLDFSSWRGLVSGGNSNSTSSQPNKKEAIPSEEKKKTVSTTFQSRNDEALKESSVSVKRAKPSSDMVCQNGEPGMQFSQSNGLELSTVEENLSLNGRETHMLMSSAQGFGSTKDDIHAENSARLNLMSSQEIADAQLEIIEKMNPAVIEMLKKRGRDKLGNMKSSDLEQANDLDSHLPEACKNRGNDNVRSELSSGSLISSKMTAMHPDCVPAGQEHSSTWKIWSERVEKVRDLRFSLEGNAMEVDSYQISNGCEAEGCRPDIGNAAERDFLRTEGDPAALGYSIKEVIELIRSMVPAQRALALKLLDSILNKALFNLLNAKDEPSKVSNHVDWQAIWAYALGPEPQLVLSLRIALDDNHHSVVLACVKVIRCMLSCDMNENYFNVAERVPAIQKVFCTAPVFRSRPEIDSGFLQGGFWKYSTKPSNILPSSVDDNDGEEERTIQDDVVVAGQDISAGFVRMGILPRICYLLEMEPIPALVESLVSVLIGLARHSPTCANAIIHCPRLIQNVVNILTRQGMGELPCQIKAITMIKVLSQMDKRLCSNFVKDGVFQRVMWHWYRSPITLDQWGQYGKEHCKLTAALMVEQLRLWKVFISYGYCVAYFADFFLHMCLWLSRPTFNKLLELNILDEFAHVTGEAFLTLGALAEWLPRLHSKDQLNKQGTDLGGDNLESWSWSHVVPVVDIAIHWLTLKDIPYVLSTFHCINENNIHNSASGSMIWVISAVLHMLDCVFDRISPSSSDDGNDSTSLPWLPEFVPKVGIEIVKNHFFRFNDSSGAGLIRDMEGYSLVQRLCYLNHQDDFDVSLSSLSCLHGLVRLASSVDKCIERARNACDIQLLTGVLTEMDDKVLVDGIIKCAEDDLTRELNVFGNLVSSKWPMVQSLEIFGRGGPAPGVGVGWGSPGGSFWSLNFLQLQTAARLVVELIQSLKCVHERDQTSVEAMEPTLQRVNWALAICLVAGPGDRAILEGALSILFQPHVLKHLSFFLHRFLHLDNRLKSFKWQYDENDYFIFSKVLNSHFRERWLSVKMKSSGDADSRSQAHKFQVKGSALETIHESNENRENTKFSFTNTDSSSSCVQWAHQRLPIPMHWFLSAICRIGEQNNFDKKTLNGIDVARSGLFFLLCLEALPSLMFPNFESPVLNVSLAWKLHALSMSLHVNMAVLEEEKSRDVFETLQEFYGKQLDELRCKEKKQGFQSQINGNPSLLLSFQSQINEGYSTFVENLIEQFGAVSYGDLIFGRQIAIYLHRLVDSLVRLATWNALSNAHLLELLPPLELCSSEAEGYLEPPEDNDAILEAYAKSWTSGFLDRAFIRGSVSFSLATHHLHSFIFKSVASNKLKLRNKLAKSLLRSYSHTHHNNEMLHHLVRYKLPLSHDPSHSDVISHRVELLKATCEGNSSLIAVVDNLKSAL</sequence>
<feature type="domain" description="RPAP1 C-terminal" evidence="6">
    <location>
        <begin position="255"/>
        <end position="336"/>
    </location>
</feature>
<dbReference type="EMBL" id="JBBWWQ010000021">
    <property type="protein sequence ID" value="KAK8914385.1"/>
    <property type="molecule type" value="Genomic_DNA"/>
</dbReference>
<keyword evidence="4" id="KW-0539">Nucleus</keyword>
<accession>A0AAP0ATR5</accession>
<evidence type="ECO:0000313" key="9">
    <source>
        <dbReference type="EMBL" id="KAK8914385.1"/>
    </source>
</evidence>
<reference evidence="9 10" key="1">
    <citation type="journal article" date="2022" name="Nat. Plants">
        <title>Genomes of leafy and leafless Platanthera orchids illuminate the evolution of mycoheterotrophy.</title>
        <authorList>
            <person name="Li M.H."/>
            <person name="Liu K.W."/>
            <person name="Li Z."/>
            <person name="Lu H.C."/>
            <person name="Ye Q.L."/>
            <person name="Zhang D."/>
            <person name="Wang J.Y."/>
            <person name="Li Y.F."/>
            <person name="Zhong Z.M."/>
            <person name="Liu X."/>
            <person name="Yu X."/>
            <person name="Liu D.K."/>
            <person name="Tu X.D."/>
            <person name="Liu B."/>
            <person name="Hao Y."/>
            <person name="Liao X.Y."/>
            <person name="Jiang Y.T."/>
            <person name="Sun W.H."/>
            <person name="Chen J."/>
            <person name="Chen Y.Q."/>
            <person name="Ai Y."/>
            <person name="Zhai J.W."/>
            <person name="Wu S.S."/>
            <person name="Zhou Z."/>
            <person name="Hsiao Y.Y."/>
            <person name="Wu W.L."/>
            <person name="Chen Y.Y."/>
            <person name="Lin Y.F."/>
            <person name="Hsu J.L."/>
            <person name="Li C.Y."/>
            <person name="Wang Z.W."/>
            <person name="Zhao X."/>
            <person name="Zhong W.Y."/>
            <person name="Ma X.K."/>
            <person name="Ma L."/>
            <person name="Huang J."/>
            <person name="Chen G.Z."/>
            <person name="Huang M.Z."/>
            <person name="Huang L."/>
            <person name="Peng D.H."/>
            <person name="Luo Y.B."/>
            <person name="Zou S.Q."/>
            <person name="Chen S.P."/>
            <person name="Lan S."/>
            <person name="Tsai W.C."/>
            <person name="Van de Peer Y."/>
            <person name="Liu Z.J."/>
        </authorList>
    </citation>
    <scope>NUCLEOTIDE SEQUENCE [LARGE SCALE GENOMIC DNA]</scope>
    <source>
        <strain evidence="9">Lor287</strain>
    </source>
</reference>
<evidence type="ECO:0008006" key="11">
    <source>
        <dbReference type="Google" id="ProtNLM"/>
    </source>
</evidence>
<dbReference type="SUPFAM" id="SSF48371">
    <property type="entry name" value="ARM repeat"/>
    <property type="match status" value="1"/>
</dbReference>
<evidence type="ECO:0000256" key="2">
    <source>
        <dbReference type="ARBA" id="ARBA00009953"/>
    </source>
</evidence>
<dbReference type="Proteomes" id="UP001418222">
    <property type="component" value="Unassembled WGS sequence"/>
</dbReference>
<keyword evidence="3" id="KW-0804">Transcription</keyword>
<comment type="caution">
    <text evidence="9">The sequence shown here is derived from an EMBL/GenBank/DDBJ whole genome shotgun (WGS) entry which is preliminary data.</text>
</comment>
<evidence type="ECO:0000259" key="6">
    <source>
        <dbReference type="Pfam" id="PF08620"/>
    </source>
</evidence>
<feature type="compositionally biased region" description="Basic and acidic residues" evidence="5">
    <location>
        <begin position="46"/>
        <end position="58"/>
    </location>
</feature>
<evidence type="ECO:0000256" key="4">
    <source>
        <dbReference type="ARBA" id="ARBA00023242"/>
    </source>
</evidence>
<comment type="subcellular location">
    <subcellularLocation>
        <location evidence="1">Nucleus</location>
    </subcellularLocation>
</comment>
<feature type="compositionally biased region" description="Polar residues" evidence="5">
    <location>
        <begin position="35"/>
        <end position="45"/>
    </location>
</feature>
<dbReference type="Pfam" id="PF25766">
    <property type="entry name" value="TPR_RPAP1"/>
    <property type="match status" value="1"/>
</dbReference>
<protein>
    <recommendedName>
        <fullName evidence="11">Transcriptional elongation regulator MINIYO</fullName>
    </recommendedName>
</protein>
<evidence type="ECO:0000259" key="8">
    <source>
        <dbReference type="Pfam" id="PF25766"/>
    </source>
</evidence>
<gene>
    <name evidence="9" type="ORF">KSP39_PZI024285</name>
</gene>
<dbReference type="Pfam" id="PF08620">
    <property type="entry name" value="RPAP1_C"/>
    <property type="match status" value="1"/>
</dbReference>
<dbReference type="InterPro" id="IPR055326">
    <property type="entry name" value="MINIYO"/>
</dbReference>
<comment type="similarity">
    <text evidence="2">Belongs to the RPAP1 family.</text>
</comment>
<dbReference type="PANTHER" id="PTHR47605">
    <property type="entry name" value="TRANSCRIPTIONAL ELONGATION REGULATOR MINIYO"/>
    <property type="match status" value="1"/>
</dbReference>
<name>A0AAP0ATR5_9ASPA</name>
<dbReference type="InterPro" id="IPR013929">
    <property type="entry name" value="RPAP1_C"/>
</dbReference>
<keyword evidence="10" id="KW-1185">Reference proteome</keyword>
<evidence type="ECO:0000313" key="10">
    <source>
        <dbReference type="Proteomes" id="UP001418222"/>
    </source>
</evidence>
<dbReference type="InterPro" id="IPR016024">
    <property type="entry name" value="ARM-type_fold"/>
</dbReference>
<feature type="region of interest" description="Disordered" evidence="5">
    <location>
        <begin position="29"/>
        <end position="91"/>
    </location>
</feature>
<dbReference type="InterPro" id="IPR013930">
    <property type="entry name" value="RPAP1_N"/>
</dbReference>
<dbReference type="PANTHER" id="PTHR47605:SF2">
    <property type="entry name" value="TRANSCRIPTIONAL ELONGATION REGULATOR MINIYO"/>
    <property type="match status" value="1"/>
</dbReference>
<proteinExistence type="inferred from homology"/>
<evidence type="ECO:0000256" key="3">
    <source>
        <dbReference type="ARBA" id="ARBA00023163"/>
    </source>
</evidence>
<evidence type="ECO:0000256" key="5">
    <source>
        <dbReference type="SAM" id="MobiDB-lite"/>
    </source>
</evidence>
<feature type="domain" description="RPAP1 N-terminal" evidence="7">
    <location>
        <begin position="137"/>
        <end position="180"/>
    </location>
</feature>
<dbReference type="Pfam" id="PF08621">
    <property type="entry name" value="RPAP1_N"/>
    <property type="match status" value="1"/>
</dbReference>
<dbReference type="InterPro" id="IPR057989">
    <property type="entry name" value="TPR_RPAP1/MINIYO-like"/>
</dbReference>